<evidence type="ECO:0000256" key="4">
    <source>
        <dbReference type="ARBA" id="ARBA00022840"/>
    </source>
</evidence>
<dbReference type="Pfam" id="PF12770">
    <property type="entry name" value="CHAT"/>
    <property type="match status" value="1"/>
</dbReference>
<dbReference type="InterPro" id="IPR027417">
    <property type="entry name" value="P-loop_NTPase"/>
</dbReference>
<dbReference type="OrthoDB" id="192148at2759"/>
<feature type="domain" description="CHAT" evidence="7">
    <location>
        <begin position="1680"/>
        <end position="1813"/>
    </location>
</feature>
<evidence type="ECO:0000259" key="7">
    <source>
        <dbReference type="Pfam" id="PF12770"/>
    </source>
</evidence>
<keyword evidence="2" id="KW-0677">Repeat</keyword>
<dbReference type="Proteomes" id="UP000198406">
    <property type="component" value="Unassembled WGS sequence"/>
</dbReference>
<keyword evidence="9" id="KW-1185">Reference proteome</keyword>
<comment type="caution">
    <text evidence="8">The sequence shown here is derived from an EMBL/GenBank/DDBJ whole genome shotgun (WGS) entry which is preliminary data.</text>
</comment>
<sequence length="2153" mass="239444">MRSQGTLNLPGSSPRYPTMSKSSSYRPDEFASPLSPRIVSASSPAKDPIHRSPDSSTPSAVLKAPPPHPTDAAKPAFGKRSARSSLEDDVPEEYQKQFELFSAVPKSSSQSDELFNIDRDVSYALQTSIGIPNAGPGVTADPFHISNVTEASIRSFPSRELNYTSSQLKSPPIERSSSVRSREAPAEISPATETASTSFHDLTEEELIEAAIKASEREYDALSREVTSGVLSQQEVEEIKTNARNLQDASKTEHFESEVVASLLDVCKQDVNRIADAVESAVSRGQEFSGLFELNDILTDAIAVGENTLKHYESSSSNVQEYLDPETPRLDFPNLVENRDIFTLICSLRSHNTFRLEATLALMHFARDAEGGTLEQIRLRDEIRSSGGMHSLLTVFESSNVTYELKVVAAIAVAYLSPSFVEALTDMHASIALKIVECIRFLTRCRNVTPLGEVISRDDACVAASVSLAAFWLTYLCPKLNSDLSTAIVTAENTPLAKRWGNGAVIDQRRENIALREVLEIAVSLIVDIANQSNASATSLTLVEQVCAVEIARPIAVREGILKTLVRWSESGDAEFIRAATFSLQCLTSVNDAYLAGWIHSEMVNKGAVKALANLTRTPDISHDVRLSIAQILASLCVAPHTRAAVVEANCIQFLVGFLYEPAEVSLRDVILSAGSALVHLARGAITRATIMNDEQDDESDTSRRDCGKMLLDDILESGAVDQFVTIARDRKDRLRSIAVEGLRIISEDVSLTRQTRLRLCKDGAAAALGAVLKDIVDPMPARFHLNQAVMGLSHDEKKQLQEGLCALANILEPVQDSSRRKRLSGHVLLDANAVLIEGCIDTATHGGLDSILKIASFPFTITSQFNAITQTNGSSGLSLLEEACRSLAALAPLLLTRSVAAQGIAIRAHDVLSAFHTVLKGLVNSLETARNVDLVKEVATDLREIVLTGLRVFAQSEPLMMRIVDVTLPYLSKLIGSEESSGPSGAASQILQSLDVFEDEIVSQVAGNNPNLLADWFCIQRSLLIQAMARAEIRRLLVNTWGPYFHGVKKAGLANLIRETGDKARSEDGHAYGDVFEYFANDDDTLKQRHVLIQQYHDLYGQDVDGHGSFKTLLHADQCDESLLACQIYPLNSSRTESQWILDHFQFLEAPMNETEGSVPLLSKHVNELLDTYFPSALLKEQIVPTRALRPRCSYNFRSLMMPQRRYFSFQREAKLLSRICDIESALADDDNIHWTLGFTNSSFDEEFAESLVNFLYLCPTVRGLSFCRDEKWESVKNADKEAYGSDGSYMVASLAGSLPPWITHLTFVDMLTQEDLSTIVSILENVGRLSESQESSAEVGTQGKFLFLAISKSQCIAPDVWQRFFGLFSRAGVPISTRAFSSLRSLDLSFNGLGDDLCSKVLEFTLLEDCSRTLEFLDLSGNNIRAAQKVIRVLHIAGRRGKTFLRTLNLASNNLSNNAAWLDIIDIFKRDAFRLEELDLSSNEIFLSTFDEAGLFVGSILSYKTLVRLNMSNNRVHPSAIDYILRNLVDPEQSSNCTIGFLEFEVNDPPLSFEQNRLLLDFCARSRRTLFERCWSQRNIQDVPYKEDEDGDERVERVDDLPYEAFPDQTSLAPDESQFQDSLPIPVEIDNVITVLFSAPLVYRDGQKRFQPFKKLNFDMERELMWQCLKEASRDIELTFDNATSERLLATIAKRCSCLHYSGHGHVQFLPFENTTGGAEWFAVSKFKELIQNESSVPFRFVFVSACHSGLAGETFASAGVPHVVCCQQEYELKDTAALAFTRQFYLALAVGNTVKESFEQGCRAVRATPNLKDAENEMKKFLLLPRDGDHDVPIFNAKPVREWPRVLSEEAKRLRRNSRYNKKGSLPSVALRNLELNVRNLIQDDPSPTPPQFFLGREVEMYHVLNLVLSKRLISVVGEPGIGRSSLVCSLCHYINERRNVISTSIEKIYFVKAKKFKKKSRFVALIKTLLKRLVDEGKVQEVADEDDKETVIEAICGGLKKMKALLVFDRVDLLDDTDDLTEFPMLLSELIRETKDVKILLTNLRPLGIPALGEQHFSLGPLNFENTVRLFAHLCPNVHRPGDRQKLIDCLVTSKEVGQLLPGPDIPEPIKYLFDMLGRGIPSRIENAAFCLHKDIVDRLRDGSFRDDL</sequence>
<dbReference type="SUPFAM" id="SSF52047">
    <property type="entry name" value="RNI-like"/>
    <property type="match status" value="1"/>
</dbReference>
<evidence type="ECO:0000256" key="1">
    <source>
        <dbReference type="ARBA" id="ARBA00022614"/>
    </source>
</evidence>
<dbReference type="InterPro" id="IPR011989">
    <property type="entry name" value="ARM-like"/>
</dbReference>
<organism evidence="8 9">
    <name type="scientific">Fistulifera solaris</name>
    <name type="common">Oleaginous diatom</name>
    <dbReference type="NCBI Taxonomy" id="1519565"/>
    <lineage>
        <taxon>Eukaryota</taxon>
        <taxon>Sar</taxon>
        <taxon>Stramenopiles</taxon>
        <taxon>Ochrophyta</taxon>
        <taxon>Bacillariophyta</taxon>
        <taxon>Bacillariophyceae</taxon>
        <taxon>Bacillariophycidae</taxon>
        <taxon>Naviculales</taxon>
        <taxon>Naviculaceae</taxon>
        <taxon>Fistulifera</taxon>
    </lineage>
</organism>
<evidence type="ECO:0000256" key="3">
    <source>
        <dbReference type="ARBA" id="ARBA00022741"/>
    </source>
</evidence>
<dbReference type="InterPro" id="IPR024983">
    <property type="entry name" value="CHAT_dom"/>
</dbReference>
<protein>
    <recommendedName>
        <fullName evidence="10">CHAT domain-containing protein</fullName>
    </recommendedName>
</protein>
<dbReference type="PANTHER" id="PTHR45617:SF170">
    <property type="entry name" value="MIP14966P"/>
    <property type="match status" value="1"/>
</dbReference>
<dbReference type="EMBL" id="BDSP01000074">
    <property type="protein sequence ID" value="GAX13993.1"/>
    <property type="molecule type" value="Genomic_DNA"/>
</dbReference>
<reference evidence="8 9" key="1">
    <citation type="journal article" date="2015" name="Plant Cell">
        <title>Oil accumulation by the oleaginous diatom Fistulifera solaris as revealed by the genome and transcriptome.</title>
        <authorList>
            <person name="Tanaka T."/>
            <person name="Maeda Y."/>
            <person name="Veluchamy A."/>
            <person name="Tanaka M."/>
            <person name="Abida H."/>
            <person name="Marechal E."/>
            <person name="Bowler C."/>
            <person name="Muto M."/>
            <person name="Sunaga Y."/>
            <person name="Tanaka M."/>
            <person name="Yoshino T."/>
            <person name="Taniguchi T."/>
            <person name="Fukuda Y."/>
            <person name="Nemoto M."/>
            <person name="Matsumoto M."/>
            <person name="Wong P.S."/>
            <person name="Aburatani S."/>
            <person name="Fujibuchi W."/>
        </authorList>
    </citation>
    <scope>NUCLEOTIDE SEQUENCE [LARGE SCALE GENOMIC DNA]</scope>
    <source>
        <strain evidence="8 9">JPCC DA0580</strain>
    </source>
</reference>
<evidence type="ECO:0000256" key="5">
    <source>
        <dbReference type="SAM" id="MobiDB-lite"/>
    </source>
</evidence>
<feature type="region of interest" description="Disordered" evidence="5">
    <location>
        <begin position="163"/>
        <end position="197"/>
    </location>
</feature>
<feature type="compositionally biased region" description="Polar residues" evidence="5">
    <location>
        <begin position="1"/>
        <end position="11"/>
    </location>
</feature>
<keyword evidence="3" id="KW-0547">Nucleotide-binding</keyword>
<dbReference type="Gene3D" id="3.40.50.300">
    <property type="entry name" value="P-loop containing nucleotide triphosphate hydrolases"/>
    <property type="match status" value="1"/>
</dbReference>
<dbReference type="SUPFAM" id="SSF48371">
    <property type="entry name" value="ARM repeat"/>
    <property type="match status" value="1"/>
</dbReference>
<dbReference type="InterPro" id="IPR016024">
    <property type="entry name" value="ARM-type_fold"/>
</dbReference>
<accession>A0A1Z5JJ11</accession>
<dbReference type="GO" id="GO:0005524">
    <property type="term" value="F:ATP binding"/>
    <property type="evidence" value="ECO:0007669"/>
    <property type="project" value="UniProtKB-KW"/>
</dbReference>
<feature type="region of interest" description="Disordered" evidence="5">
    <location>
        <begin position="1"/>
        <end position="93"/>
    </location>
</feature>
<dbReference type="PANTHER" id="PTHR45617">
    <property type="entry name" value="LEUCINE RICH REPEAT FAMILY PROTEIN"/>
    <property type="match status" value="1"/>
</dbReference>
<evidence type="ECO:0000259" key="6">
    <source>
        <dbReference type="Pfam" id="PF05729"/>
    </source>
</evidence>
<evidence type="ECO:0000313" key="8">
    <source>
        <dbReference type="EMBL" id="GAX13993.1"/>
    </source>
</evidence>
<dbReference type="InterPro" id="IPR032675">
    <property type="entry name" value="LRR_dom_sf"/>
</dbReference>
<evidence type="ECO:0008006" key="10">
    <source>
        <dbReference type="Google" id="ProtNLM"/>
    </source>
</evidence>
<feature type="compositionally biased region" description="Polar residues" evidence="5">
    <location>
        <begin position="163"/>
        <end position="179"/>
    </location>
</feature>
<gene>
    <name evidence="8" type="ORF">FisN_5Lh092</name>
</gene>
<name>A0A1Z5JJ11_FISSO</name>
<dbReference type="SUPFAM" id="SSF52540">
    <property type="entry name" value="P-loop containing nucleoside triphosphate hydrolases"/>
    <property type="match status" value="1"/>
</dbReference>
<dbReference type="InterPro" id="IPR007111">
    <property type="entry name" value="NACHT_NTPase"/>
</dbReference>
<evidence type="ECO:0000256" key="2">
    <source>
        <dbReference type="ARBA" id="ARBA00022737"/>
    </source>
</evidence>
<dbReference type="Gene3D" id="1.25.10.10">
    <property type="entry name" value="Leucine-rich Repeat Variant"/>
    <property type="match status" value="1"/>
</dbReference>
<keyword evidence="4" id="KW-0067">ATP-binding</keyword>
<dbReference type="InterPro" id="IPR001611">
    <property type="entry name" value="Leu-rich_rpt"/>
</dbReference>
<feature type="domain" description="NACHT" evidence="6">
    <location>
        <begin position="1915"/>
        <end position="2077"/>
    </location>
</feature>
<dbReference type="Gene3D" id="3.80.10.10">
    <property type="entry name" value="Ribonuclease Inhibitor"/>
    <property type="match status" value="1"/>
</dbReference>
<evidence type="ECO:0000313" key="9">
    <source>
        <dbReference type="Proteomes" id="UP000198406"/>
    </source>
</evidence>
<proteinExistence type="predicted"/>
<keyword evidence="1" id="KW-0433">Leucine-rich repeat</keyword>
<dbReference type="Pfam" id="PF05729">
    <property type="entry name" value="NACHT"/>
    <property type="match status" value="1"/>
</dbReference>
<dbReference type="InParanoid" id="A0A1Z5JJ11"/>
<dbReference type="Pfam" id="PF13516">
    <property type="entry name" value="LRR_6"/>
    <property type="match status" value="2"/>
</dbReference>